<proteinExistence type="predicted"/>
<evidence type="ECO:0000313" key="3">
    <source>
        <dbReference type="Proteomes" id="UP000216533"/>
    </source>
</evidence>
<dbReference type="SUPFAM" id="SSF51658">
    <property type="entry name" value="Xylose isomerase-like"/>
    <property type="match status" value="1"/>
</dbReference>
<gene>
    <name evidence="2" type="ORF">CGZ92_13135</name>
</gene>
<dbReference type="AlphaFoldDB" id="A0A255DXE2"/>
<dbReference type="RefSeq" id="WP_094451841.1">
    <property type="nucleotide sequence ID" value="NZ_NMVI01000029.1"/>
</dbReference>
<evidence type="ECO:0000259" key="1">
    <source>
        <dbReference type="Pfam" id="PF01261"/>
    </source>
</evidence>
<dbReference type="Pfam" id="PF01261">
    <property type="entry name" value="AP_endonuc_2"/>
    <property type="match status" value="1"/>
</dbReference>
<feature type="domain" description="Xylose isomerase-like TIM barrel" evidence="1">
    <location>
        <begin position="65"/>
        <end position="210"/>
    </location>
</feature>
<comment type="caution">
    <text evidence="2">The sequence shown here is derived from an EMBL/GenBank/DDBJ whole genome shotgun (WGS) entry which is preliminary data.</text>
</comment>
<protein>
    <submittedName>
        <fullName evidence="2">Xylose isomerase</fullName>
    </submittedName>
</protein>
<dbReference type="Gene3D" id="3.20.20.150">
    <property type="entry name" value="Divalent-metal-dependent TIM barrel enzymes"/>
    <property type="match status" value="1"/>
</dbReference>
<dbReference type="PANTHER" id="PTHR12110:SF41">
    <property type="entry name" value="INOSOSE DEHYDRATASE"/>
    <property type="match status" value="1"/>
</dbReference>
<sequence>MTTLSVQLYSLRDHLTDTLEPTLDRIAEAGATEVEPFGVEKWAATLAAPLQARNLPATSSHGGLLADLEGAVAGAKQLGTKHLFVPSSDRDRWTEAAYVAELASQLNDLAAQLAPEGITVGYHNHEFEFAAQIDGKVAYDVFAAQLDDAVKLELDTYWARVGGSDPVDVIAQYGDKITHLHVKDGPLVRGEANVVLGQGQMDLDSLLSAAPDKVWVVEFDSCDGDVVQATVDSLRYLQER</sequence>
<dbReference type="EMBL" id="NMVI01000029">
    <property type="protein sequence ID" value="OYN83999.1"/>
    <property type="molecule type" value="Genomic_DNA"/>
</dbReference>
<reference evidence="2 3" key="1">
    <citation type="submission" date="2017-07" db="EMBL/GenBank/DDBJ databases">
        <title>Draft whole genome sequences of clinical Proprionibacteriaceae strains.</title>
        <authorList>
            <person name="Bernier A.-M."/>
            <person name="Bernard K."/>
            <person name="Domingo M.-C."/>
        </authorList>
    </citation>
    <scope>NUCLEOTIDE SEQUENCE [LARGE SCALE GENOMIC DNA]</scope>
    <source>
        <strain evidence="2 3">NML 160184</strain>
    </source>
</reference>
<keyword evidence="2" id="KW-0413">Isomerase</keyword>
<dbReference type="InterPro" id="IPR050312">
    <property type="entry name" value="IolE/XylAMocC-like"/>
</dbReference>
<accession>A0A255DXE2</accession>
<dbReference type="Proteomes" id="UP000216533">
    <property type="component" value="Unassembled WGS sequence"/>
</dbReference>
<dbReference type="GO" id="GO:0016853">
    <property type="term" value="F:isomerase activity"/>
    <property type="evidence" value="ECO:0007669"/>
    <property type="project" value="UniProtKB-KW"/>
</dbReference>
<organism evidence="2 3">
    <name type="scientific">Parenemella sanctibonifatiensis</name>
    <dbReference type="NCBI Taxonomy" id="2016505"/>
    <lineage>
        <taxon>Bacteria</taxon>
        <taxon>Bacillati</taxon>
        <taxon>Actinomycetota</taxon>
        <taxon>Actinomycetes</taxon>
        <taxon>Propionibacteriales</taxon>
        <taxon>Propionibacteriaceae</taxon>
        <taxon>Parenemella</taxon>
    </lineage>
</organism>
<dbReference type="PANTHER" id="PTHR12110">
    <property type="entry name" value="HYDROXYPYRUVATE ISOMERASE"/>
    <property type="match status" value="1"/>
</dbReference>
<evidence type="ECO:0000313" key="2">
    <source>
        <dbReference type="EMBL" id="OYN83999.1"/>
    </source>
</evidence>
<dbReference type="InterPro" id="IPR013022">
    <property type="entry name" value="Xyl_isomerase-like_TIM-brl"/>
</dbReference>
<dbReference type="InterPro" id="IPR036237">
    <property type="entry name" value="Xyl_isomerase-like_sf"/>
</dbReference>
<name>A0A255DXE2_9ACTN</name>